<name>A0ABR4BD24_9LECA</name>
<keyword evidence="2" id="KW-1185">Reference proteome</keyword>
<dbReference type="EMBL" id="JBHFEH010000014">
    <property type="protein sequence ID" value="KAL2054709.1"/>
    <property type="molecule type" value="Genomic_DNA"/>
</dbReference>
<evidence type="ECO:0000313" key="1">
    <source>
        <dbReference type="EMBL" id="KAL2054709.1"/>
    </source>
</evidence>
<accession>A0ABR4BD24</accession>
<reference evidence="1 2" key="1">
    <citation type="submission" date="2024-09" db="EMBL/GenBank/DDBJ databases">
        <title>Rethinking Asexuality: The Enigmatic Case of Functional Sexual Genes in Lepraria (Stereocaulaceae).</title>
        <authorList>
            <person name="Doellman M."/>
            <person name="Sun Y."/>
            <person name="Barcenas-Pena A."/>
            <person name="Lumbsch H.T."/>
            <person name="Grewe F."/>
        </authorList>
    </citation>
    <scope>NUCLEOTIDE SEQUENCE [LARGE SCALE GENOMIC DNA]</scope>
    <source>
        <strain evidence="1 2">Grewe 0041</strain>
    </source>
</reference>
<evidence type="ECO:0000313" key="2">
    <source>
        <dbReference type="Proteomes" id="UP001590951"/>
    </source>
</evidence>
<dbReference type="Proteomes" id="UP001590951">
    <property type="component" value="Unassembled WGS sequence"/>
</dbReference>
<comment type="caution">
    <text evidence="1">The sequence shown here is derived from an EMBL/GenBank/DDBJ whole genome shotgun (WGS) entry which is preliminary data.</text>
</comment>
<protein>
    <submittedName>
        <fullName evidence="1">Uncharacterized protein</fullName>
    </submittedName>
</protein>
<proteinExistence type="predicted"/>
<gene>
    <name evidence="1" type="ORF">ABVK25_005013</name>
</gene>
<organism evidence="1 2">
    <name type="scientific">Lepraria finkii</name>
    <dbReference type="NCBI Taxonomy" id="1340010"/>
    <lineage>
        <taxon>Eukaryota</taxon>
        <taxon>Fungi</taxon>
        <taxon>Dikarya</taxon>
        <taxon>Ascomycota</taxon>
        <taxon>Pezizomycotina</taxon>
        <taxon>Lecanoromycetes</taxon>
        <taxon>OSLEUM clade</taxon>
        <taxon>Lecanoromycetidae</taxon>
        <taxon>Lecanorales</taxon>
        <taxon>Lecanorineae</taxon>
        <taxon>Stereocaulaceae</taxon>
        <taxon>Lepraria</taxon>
    </lineage>
</organism>
<sequence>MTCPAVSAPKSLPNDVTKGEVVLGLEGYLKHLPEMYSRSLTGSVGHMKAKIAQDLVLKQVGANTALRPMEEA</sequence>